<dbReference type="Pfam" id="PF00330">
    <property type="entry name" value="Aconitase"/>
    <property type="match status" value="1"/>
</dbReference>
<dbReference type="GO" id="GO:0051536">
    <property type="term" value="F:iron-sulfur cluster binding"/>
    <property type="evidence" value="ECO:0007669"/>
    <property type="project" value="UniProtKB-KW"/>
</dbReference>
<dbReference type="EMBL" id="KB008155">
    <property type="protein sequence ID" value="ELR11259.1"/>
    <property type="molecule type" value="Genomic_DNA"/>
</dbReference>
<dbReference type="RefSeq" id="XP_004333272.1">
    <property type="nucleotide sequence ID" value="XM_004333224.1"/>
</dbReference>
<keyword evidence="1" id="KW-0479">Metal-binding</keyword>
<dbReference type="InterPro" id="IPR006249">
    <property type="entry name" value="Aconitase/IRP2"/>
</dbReference>
<name>L8GEG5_ACACF</name>
<evidence type="ECO:0000256" key="3">
    <source>
        <dbReference type="ARBA" id="ARBA00023014"/>
    </source>
</evidence>
<evidence type="ECO:0000256" key="1">
    <source>
        <dbReference type="ARBA" id="ARBA00022723"/>
    </source>
</evidence>
<dbReference type="PROSITE" id="PS00450">
    <property type="entry name" value="ACONITASE_1"/>
    <property type="match status" value="1"/>
</dbReference>
<dbReference type="Gene3D" id="3.30.499.10">
    <property type="entry name" value="Aconitase, domain 3"/>
    <property type="match status" value="1"/>
</dbReference>
<keyword evidence="2" id="KW-0408">Iron</keyword>
<proteinExistence type="predicted"/>
<evidence type="ECO:0000313" key="5">
    <source>
        <dbReference type="EMBL" id="ELR11259.1"/>
    </source>
</evidence>
<protein>
    <submittedName>
        <fullName evidence="5">Aconitate hydratase</fullName>
    </submittedName>
</protein>
<dbReference type="PANTHER" id="PTHR11670">
    <property type="entry name" value="ACONITASE/IRON-RESPONSIVE ELEMENT FAMILY MEMBER"/>
    <property type="match status" value="1"/>
</dbReference>
<keyword evidence="6" id="KW-1185">Reference proteome</keyword>
<dbReference type="Proteomes" id="UP000011083">
    <property type="component" value="Unassembled WGS sequence"/>
</dbReference>
<dbReference type="GO" id="GO:0046872">
    <property type="term" value="F:metal ion binding"/>
    <property type="evidence" value="ECO:0007669"/>
    <property type="project" value="UniProtKB-KW"/>
</dbReference>
<keyword evidence="3" id="KW-0411">Iron-sulfur</keyword>
<dbReference type="STRING" id="1257118.L8GEG5"/>
<dbReference type="PROSITE" id="PS01244">
    <property type="entry name" value="ACONITASE_2"/>
    <property type="match status" value="1"/>
</dbReference>
<organism evidence="5 6">
    <name type="scientific">Acanthamoeba castellanii (strain ATCC 30010 / Neff)</name>
    <dbReference type="NCBI Taxonomy" id="1257118"/>
    <lineage>
        <taxon>Eukaryota</taxon>
        <taxon>Amoebozoa</taxon>
        <taxon>Discosea</taxon>
        <taxon>Longamoebia</taxon>
        <taxon>Centramoebida</taxon>
        <taxon>Acanthamoebidae</taxon>
        <taxon>Acanthamoeba</taxon>
    </lineage>
</organism>
<dbReference type="InterPro" id="IPR018136">
    <property type="entry name" value="Aconitase_4Fe-4S_BS"/>
</dbReference>
<dbReference type="SUPFAM" id="SSF53732">
    <property type="entry name" value="Aconitase iron-sulfur domain"/>
    <property type="match status" value="1"/>
</dbReference>
<evidence type="ECO:0000313" key="6">
    <source>
        <dbReference type="Proteomes" id="UP000011083"/>
    </source>
</evidence>
<sequence>MKTDFAACLTNPVGHKGFGLTAEQVSKKFSFEYEENGEKKQGTLTHGSVVIAAITSCTNTSNPSVMIAAGLVARNAVKKGLKVPSYIKTSLAPGSGVVTEYLKKSGLLPFLEQLGFNVVGYGCTTCIGNSGPLPASVSAAIEVPCPSTLPYENGVDDDFYLLVRVDDRLWP</sequence>
<dbReference type="InterPro" id="IPR036008">
    <property type="entry name" value="Aconitase_4Fe-4S_dom"/>
</dbReference>
<dbReference type="KEGG" id="acan:ACA1_127200"/>
<dbReference type="InterPro" id="IPR001030">
    <property type="entry name" value="Acoase/IPM_deHydtase_lsu_aba"/>
</dbReference>
<evidence type="ECO:0000256" key="2">
    <source>
        <dbReference type="ARBA" id="ARBA00023004"/>
    </source>
</evidence>
<dbReference type="VEuPathDB" id="AmoebaDB:ACA1_127200"/>
<gene>
    <name evidence="5" type="ORF">ACA1_127200</name>
</gene>
<accession>L8GEG5</accession>
<evidence type="ECO:0000259" key="4">
    <source>
        <dbReference type="Pfam" id="PF00330"/>
    </source>
</evidence>
<reference evidence="5 6" key="1">
    <citation type="journal article" date="2013" name="Genome Biol.">
        <title>Genome of Acanthamoeba castellanii highlights extensive lateral gene transfer and early evolution of tyrosine kinase signaling.</title>
        <authorList>
            <person name="Clarke M."/>
            <person name="Lohan A.J."/>
            <person name="Liu B."/>
            <person name="Lagkouvardos I."/>
            <person name="Roy S."/>
            <person name="Zafar N."/>
            <person name="Bertelli C."/>
            <person name="Schilde C."/>
            <person name="Kianianmomeni A."/>
            <person name="Burglin T.R."/>
            <person name="Frech C."/>
            <person name="Turcotte B."/>
            <person name="Kopec K.O."/>
            <person name="Synnott J.M."/>
            <person name="Choo C."/>
            <person name="Paponov I."/>
            <person name="Finkler A."/>
            <person name="Soon Heng Tan C."/>
            <person name="Hutchins A.P."/>
            <person name="Weinmeier T."/>
            <person name="Rattei T."/>
            <person name="Chu J.S."/>
            <person name="Gimenez G."/>
            <person name="Irimia M."/>
            <person name="Rigden D.J."/>
            <person name="Fitzpatrick D.A."/>
            <person name="Lorenzo-Morales J."/>
            <person name="Bateman A."/>
            <person name="Chiu C.H."/>
            <person name="Tang P."/>
            <person name="Hegemann P."/>
            <person name="Fromm H."/>
            <person name="Raoult D."/>
            <person name="Greub G."/>
            <person name="Miranda-Saavedra D."/>
            <person name="Chen N."/>
            <person name="Nash P."/>
            <person name="Ginger M.L."/>
            <person name="Horn M."/>
            <person name="Schaap P."/>
            <person name="Caler L."/>
            <person name="Loftus B."/>
        </authorList>
    </citation>
    <scope>NUCLEOTIDE SEQUENCE [LARGE SCALE GENOMIC DNA]</scope>
    <source>
        <strain evidence="5 6">Neff</strain>
    </source>
</reference>
<dbReference type="PRINTS" id="PR00415">
    <property type="entry name" value="ACONITASE"/>
</dbReference>
<dbReference type="OrthoDB" id="2279155at2759"/>
<dbReference type="AlphaFoldDB" id="L8GEG5"/>
<dbReference type="InterPro" id="IPR015931">
    <property type="entry name" value="Acnase/IPM_dHydase_lsu_aba_1/3"/>
</dbReference>
<feature type="domain" description="Aconitase/3-isopropylmalate dehydratase large subunit alpha/beta/alpha" evidence="4">
    <location>
        <begin position="23"/>
        <end position="137"/>
    </location>
</feature>
<dbReference type="GeneID" id="14911699"/>